<reference evidence="5 8" key="2">
    <citation type="submission" date="2018-08" db="EMBL/GenBank/DDBJ databases">
        <title>Complete genome of the Arcobacter molluscorum type strain LMG 25693.</title>
        <authorList>
            <person name="Miller W.G."/>
            <person name="Yee E."/>
            <person name="Bono J.L."/>
        </authorList>
    </citation>
    <scope>NUCLEOTIDE SEQUENCE [LARGE SCALE GENOMIC DNA]</scope>
    <source>
        <strain evidence="5 8">CECT 7696</strain>
    </source>
</reference>
<feature type="chain" id="PRO_5044573540" evidence="4">
    <location>
        <begin position="21"/>
        <end position="411"/>
    </location>
</feature>
<feature type="repeat" description="ANK" evidence="3">
    <location>
        <begin position="96"/>
        <end position="128"/>
    </location>
</feature>
<dbReference type="Gene3D" id="1.25.40.20">
    <property type="entry name" value="Ankyrin repeat-containing domain"/>
    <property type="match status" value="1"/>
</dbReference>
<keyword evidence="2 3" id="KW-0040">ANK repeat</keyword>
<evidence type="ECO:0000313" key="6">
    <source>
        <dbReference type="EMBL" id="PHO17510.1"/>
    </source>
</evidence>
<keyword evidence="1" id="KW-0677">Repeat</keyword>
<protein>
    <submittedName>
        <fullName evidence="5">Ankyrin domain-containing protein</fullName>
    </submittedName>
</protein>
<dbReference type="AlphaFoldDB" id="A0A2G1DGD9"/>
<dbReference type="PANTHER" id="PTHR24171">
    <property type="entry name" value="ANKYRIN REPEAT DOMAIN-CONTAINING PROTEIN 39-RELATED"/>
    <property type="match status" value="1"/>
</dbReference>
<dbReference type="InterPro" id="IPR002110">
    <property type="entry name" value="Ankyrin_rpt"/>
</dbReference>
<dbReference type="Pfam" id="PF12796">
    <property type="entry name" value="Ank_2"/>
    <property type="match status" value="1"/>
</dbReference>
<dbReference type="PROSITE" id="PS51257">
    <property type="entry name" value="PROKAR_LIPOPROTEIN"/>
    <property type="match status" value="1"/>
</dbReference>
<reference evidence="6 7" key="1">
    <citation type="submission" date="2017-09" db="EMBL/GenBank/DDBJ databases">
        <title>Arcobacter canalis sp. nov., a new species isolated from a water canal contaminated with urban sewage.</title>
        <authorList>
            <person name="Perez-Cataluna A."/>
            <person name="Salas-Masso N."/>
            <person name="Figueras M.J."/>
        </authorList>
    </citation>
    <scope>NUCLEOTIDE SEQUENCE [LARGE SCALE GENOMIC DNA]</scope>
    <source>
        <strain evidence="6 7">F98-3</strain>
    </source>
</reference>
<dbReference type="GO" id="GO:0085020">
    <property type="term" value="P:protein K6-linked ubiquitination"/>
    <property type="evidence" value="ECO:0007669"/>
    <property type="project" value="TreeGrafter"/>
</dbReference>
<dbReference type="PRINTS" id="PR01415">
    <property type="entry name" value="ANKYRIN"/>
</dbReference>
<dbReference type="GO" id="GO:0004842">
    <property type="term" value="F:ubiquitin-protein transferase activity"/>
    <property type="evidence" value="ECO:0007669"/>
    <property type="project" value="TreeGrafter"/>
</dbReference>
<feature type="repeat" description="ANK" evidence="3">
    <location>
        <begin position="63"/>
        <end position="95"/>
    </location>
</feature>
<evidence type="ECO:0000313" key="8">
    <source>
        <dbReference type="Proteomes" id="UP000262712"/>
    </source>
</evidence>
<dbReference type="SUPFAM" id="SSF48403">
    <property type="entry name" value="Ankyrin repeat"/>
    <property type="match status" value="1"/>
</dbReference>
<evidence type="ECO:0000313" key="5">
    <source>
        <dbReference type="EMBL" id="AXX93476.1"/>
    </source>
</evidence>
<evidence type="ECO:0000256" key="3">
    <source>
        <dbReference type="PROSITE-ProRule" id="PRU00023"/>
    </source>
</evidence>
<dbReference type="KEGG" id="amol:AMOL_2534"/>
<dbReference type="PROSITE" id="PS50088">
    <property type="entry name" value="ANK_REPEAT"/>
    <property type="match status" value="2"/>
</dbReference>
<dbReference type="Proteomes" id="UP000262712">
    <property type="component" value="Chromosome"/>
</dbReference>
<dbReference type="PROSITE" id="PS50297">
    <property type="entry name" value="ANK_REP_REGION"/>
    <property type="match status" value="2"/>
</dbReference>
<sequence length="411" mass="47503">MKSYILGFLVFILLSGCATSNFNRKEESITLNKNDILLAVRINDYDKVKTLMNKKNINNVDTLGYTPLHIAVRNNNIEIAKLLIDNGANLDKKDNFKDTALLDAVKNNYVDMSKLLICNGANINIKDKKSLTTKDYIKQLNNSFLLELINSNNKELLCKENEALNNEFEDISAQQTIEEEKKIVKKELISIDNYHLLNNKKPKICGNILDLNTNNIVLSIKDKTYKVNIENNRWCSKIDNPLKNGVYTIKVMATYDNFKDIKEEEISIYVLDELNQELKNEFLLELPSWGALLDENSLTITFSSKNSFFENNELKDNIKKSLDEFIPKYVKVLRKYENQIVNIIILSNEKLSEDGTVESAQKVYDYLKNIKNKTVQNNIIWIEKNIFADENMNIKDRKNSIIKFKIEVAKD</sequence>
<name>A0A2G1DGD9_9BACT</name>
<dbReference type="Proteomes" id="UP000221222">
    <property type="component" value="Unassembled WGS sequence"/>
</dbReference>
<evidence type="ECO:0000256" key="1">
    <source>
        <dbReference type="ARBA" id="ARBA00022737"/>
    </source>
</evidence>
<dbReference type="PANTHER" id="PTHR24171:SF8">
    <property type="entry name" value="BRCA1-ASSOCIATED RING DOMAIN PROTEIN 1"/>
    <property type="match status" value="1"/>
</dbReference>
<keyword evidence="4" id="KW-0732">Signal</keyword>
<dbReference type="EMBL" id="CP032098">
    <property type="protein sequence ID" value="AXX93476.1"/>
    <property type="molecule type" value="Genomic_DNA"/>
</dbReference>
<evidence type="ECO:0000256" key="2">
    <source>
        <dbReference type="ARBA" id="ARBA00023043"/>
    </source>
</evidence>
<accession>A0A2G1DGD9</accession>
<organism evidence="6 7">
    <name type="scientific">Malaciobacter molluscorum LMG 25693</name>
    <dbReference type="NCBI Taxonomy" id="870501"/>
    <lineage>
        <taxon>Bacteria</taxon>
        <taxon>Pseudomonadati</taxon>
        <taxon>Campylobacterota</taxon>
        <taxon>Epsilonproteobacteria</taxon>
        <taxon>Campylobacterales</taxon>
        <taxon>Arcobacteraceae</taxon>
        <taxon>Malaciobacter</taxon>
    </lineage>
</organism>
<dbReference type="InterPro" id="IPR036770">
    <property type="entry name" value="Ankyrin_rpt-contain_sf"/>
</dbReference>
<gene>
    <name evidence="5" type="ORF">AMOL_2534</name>
    <name evidence="6" type="ORF">CPU12_10095</name>
</gene>
<proteinExistence type="predicted"/>
<dbReference type="RefSeq" id="WP_099342992.1">
    <property type="nucleotide sequence ID" value="NZ_CP032098.1"/>
</dbReference>
<dbReference type="SMART" id="SM00248">
    <property type="entry name" value="ANK"/>
    <property type="match status" value="3"/>
</dbReference>
<evidence type="ECO:0000256" key="4">
    <source>
        <dbReference type="SAM" id="SignalP"/>
    </source>
</evidence>
<evidence type="ECO:0000313" key="7">
    <source>
        <dbReference type="Proteomes" id="UP000221222"/>
    </source>
</evidence>
<feature type="signal peptide" evidence="4">
    <location>
        <begin position="1"/>
        <end position="20"/>
    </location>
</feature>
<dbReference type="EMBL" id="NXFY01000016">
    <property type="protein sequence ID" value="PHO17510.1"/>
    <property type="molecule type" value="Genomic_DNA"/>
</dbReference>
<keyword evidence="7" id="KW-1185">Reference proteome</keyword>